<comment type="similarity">
    <text evidence="5">Belongs to the protein kinase superfamily.</text>
</comment>
<dbReference type="InterPro" id="IPR051681">
    <property type="entry name" value="Ser/Thr_Kinases-Pseudokinases"/>
</dbReference>
<organism evidence="7 8">
    <name type="scientific">Achlya hypogyna</name>
    <name type="common">Oomycete</name>
    <name type="synonym">Protoachlya hypogyna</name>
    <dbReference type="NCBI Taxonomy" id="1202772"/>
    <lineage>
        <taxon>Eukaryota</taxon>
        <taxon>Sar</taxon>
        <taxon>Stramenopiles</taxon>
        <taxon>Oomycota</taxon>
        <taxon>Saprolegniomycetes</taxon>
        <taxon>Saprolegniales</taxon>
        <taxon>Achlyaceae</taxon>
        <taxon>Achlya</taxon>
    </lineage>
</organism>
<evidence type="ECO:0000256" key="3">
    <source>
        <dbReference type="ARBA" id="ARBA00022840"/>
    </source>
</evidence>
<reference evidence="7 8" key="1">
    <citation type="journal article" date="2014" name="Genome Biol. Evol.">
        <title>The secreted proteins of Achlya hypogyna and Thraustotheca clavata identify the ancestral oomycete secretome and reveal gene acquisitions by horizontal gene transfer.</title>
        <authorList>
            <person name="Misner I."/>
            <person name="Blouin N."/>
            <person name="Leonard G."/>
            <person name="Richards T.A."/>
            <person name="Lane C.E."/>
        </authorList>
    </citation>
    <scope>NUCLEOTIDE SEQUENCE [LARGE SCALE GENOMIC DNA]</scope>
    <source>
        <strain evidence="7 8">ATCC 48635</strain>
    </source>
</reference>
<dbReference type="Gene3D" id="3.30.200.20">
    <property type="entry name" value="Phosphorylase Kinase, domain 1"/>
    <property type="match status" value="1"/>
</dbReference>
<dbReference type="PANTHER" id="PTHR44329:SF214">
    <property type="entry name" value="PROTEIN KINASE DOMAIN-CONTAINING PROTEIN"/>
    <property type="match status" value="1"/>
</dbReference>
<keyword evidence="7" id="KW-0418">Kinase</keyword>
<dbReference type="GO" id="GO:0005524">
    <property type="term" value="F:ATP binding"/>
    <property type="evidence" value="ECO:0007669"/>
    <property type="project" value="UniProtKB-UniRule"/>
</dbReference>
<dbReference type="GO" id="GO:0004674">
    <property type="term" value="F:protein serine/threonine kinase activity"/>
    <property type="evidence" value="ECO:0007669"/>
    <property type="project" value="UniProtKB-KW"/>
</dbReference>
<keyword evidence="1 5" id="KW-0723">Serine/threonine-protein kinase</keyword>
<evidence type="ECO:0000259" key="6">
    <source>
        <dbReference type="PROSITE" id="PS50011"/>
    </source>
</evidence>
<accession>A0A1V9YZL2</accession>
<dbReference type="PROSITE" id="PS00107">
    <property type="entry name" value="PROTEIN_KINASE_ATP"/>
    <property type="match status" value="1"/>
</dbReference>
<evidence type="ECO:0000256" key="4">
    <source>
        <dbReference type="PROSITE-ProRule" id="PRU10141"/>
    </source>
</evidence>
<evidence type="ECO:0000256" key="1">
    <source>
        <dbReference type="ARBA" id="ARBA00022527"/>
    </source>
</evidence>
<dbReference type="InterPro" id="IPR008271">
    <property type="entry name" value="Ser/Thr_kinase_AS"/>
</dbReference>
<dbReference type="SMART" id="SM00220">
    <property type="entry name" value="S_TKc"/>
    <property type="match status" value="1"/>
</dbReference>
<keyword evidence="7" id="KW-0808">Transferase</keyword>
<comment type="caution">
    <text evidence="7">The sequence shown here is derived from an EMBL/GenBank/DDBJ whole genome shotgun (WGS) entry which is preliminary data.</text>
</comment>
<dbReference type="SUPFAM" id="SSF56112">
    <property type="entry name" value="Protein kinase-like (PK-like)"/>
    <property type="match status" value="1"/>
</dbReference>
<dbReference type="InterPro" id="IPR011009">
    <property type="entry name" value="Kinase-like_dom_sf"/>
</dbReference>
<protein>
    <submittedName>
        <fullName evidence="7">Protein kinase</fullName>
    </submittedName>
</protein>
<dbReference type="Gene3D" id="1.10.510.10">
    <property type="entry name" value="Transferase(Phosphotransferase) domain 1"/>
    <property type="match status" value="1"/>
</dbReference>
<dbReference type="InterPro" id="IPR001245">
    <property type="entry name" value="Ser-Thr/Tyr_kinase_cat_dom"/>
</dbReference>
<evidence type="ECO:0000313" key="7">
    <source>
        <dbReference type="EMBL" id="OQR91206.1"/>
    </source>
</evidence>
<feature type="domain" description="Protein kinase" evidence="6">
    <location>
        <begin position="42"/>
        <end position="290"/>
    </location>
</feature>
<keyword evidence="3 4" id="KW-0067">ATP-binding</keyword>
<evidence type="ECO:0000256" key="5">
    <source>
        <dbReference type="RuleBase" id="RU000304"/>
    </source>
</evidence>
<dbReference type="OrthoDB" id="72260at2759"/>
<evidence type="ECO:0000256" key="2">
    <source>
        <dbReference type="ARBA" id="ARBA00022741"/>
    </source>
</evidence>
<dbReference type="Proteomes" id="UP000243579">
    <property type="component" value="Unassembled WGS sequence"/>
</dbReference>
<dbReference type="Pfam" id="PF00069">
    <property type="entry name" value="Pkinase"/>
    <property type="match status" value="1"/>
</dbReference>
<keyword evidence="2 4" id="KW-0547">Nucleotide-binding</keyword>
<dbReference type="PIRSF" id="PIRSF000654">
    <property type="entry name" value="Integrin-linked_kinase"/>
    <property type="match status" value="1"/>
</dbReference>
<dbReference type="PANTHER" id="PTHR44329">
    <property type="entry name" value="SERINE/THREONINE-PROTEIN KINASE TNNI3K-RELATED"/>
    <property type="match status" value="1"/>
</dbReference>
<proteinExistence type="inferred from homology"/>
<dbReference type="EMBL" id="JNBR01000550">
    <property type="protein sequence ID" value="OQR91206.1"/>
    <property type="molecule type" value="Genomic_DNA"/>
</dbReference>
<evidence type="ECO:0000313" key="8">
    <source>
        <dbReference type="Proteomes" id="UP000243579"/>
    </source>
</evidence>
<dbReference type="AlphaFoldDB" id="A0A1V9YZL2"/>
<feature type="binding site" evidence="4">
    <location>
        <position position="69"/>
    </location>
    <ligand>
        <name>ATP</name>
        <dbReference type="ChEBI" id="CHEBI:30616"/>
    </ligand>
</feature>
<dbReference type="InterPro" id="IPR000719">
    <property type="entry name" value="Prot_kinase_dom"/>
</dbReference>
<dbReference type="PROSITE" id="PS50011">
    <property type="entry name" value="PROTEIN_KINASE_DOM"/>
    <property type="match status" value="1"/>
</dbReference>
<dbReference type="STRING" id="1202772.A0A1V9YZL2"/>
<dbReference type="InterPro" id="IPR017441">
    <property type="entry name" value="Protein_kinase_ATP_BS"/>
</dbReference>
<name>A0A1V9YZL2_ACHHY</name>
<gene>
    <name evidence="7" type="ORF">ACHHYP_04894</name>
</gene>
<dbReference type="PRINTS" id="PR00109">
    <property type="entry name" value="TYRKINASE"/>
</dbReference>
<keyword evidence="8" id="KW-1185">Reference proteome</keyword>
<sequence length="293" mass="32509">MGIIIGTAIETILVVAFIGCFVLKRPLDLSGLYNVRLESAALTLDTIVGHGSFAEVWKGTYNGTAVAIKRLQNVRRSNRDIQDFINEIQLTAGFDSPYVIKLIGATWTSPRDLHCVMEYMDQGDLKDFLATHSPSVLPWSQKLQILKSIANGLSYLHSLNIVHRDLKSRNVLLDSVKGVKLVDFVGTFRWMAPEVLHESAYTVAADIYSFGMLLSEMDTHHIPYEDMKNPKTGLPLADPAIISSVMNGTIKPTFTTACPQWLKMLADACIQFDPCHRPTIYDVATILAKVKVA</sequence>
<dbReference type="PROSITE" id="PS00108">
    <property type="entry name" value="PROTEIN_KINASE_ST"/>
    <property type="match status" value="1"/>
</dbReference>